<dbReference type="InterPro" id="IPR000375">
    <property type="entry name" value="Dynamin_stalk"/>
</dbReference>
<feature type="region of interest" description="Disordered" evidence="3">
    <location>
        <begin position="519"/>
        <end position="545"/>
    </location>
</feature>
<keyword evidence="7" id="KW-1185">Reference proteome</keyword>
<dbReference type="InterPro" id="IPR020850">
    <property type="entry name" value="GED_dom"/>
</dbReference>
<dbReference type="CDD" id="cd08771">
    <property type="entry name" value="DLP_1"/>
    <property type="match status" value="1"/>
</dbReference>
<feature type="domain" description="GED" evidence="4">
    <location>
        <begin position="715"/>
        <end position="808"/>
    </location>
</feature>
<dbReference type="GO" id="GO:0016559">
    <property type="term" value="P:peroxisome fission"/>
    <property type="evidence" value="ECO:0007669"/>
    <property type="project" value="TreeGrafter"/>
</dbReference>
<dbReference type="PRINTS" id="PR00195">
    <property type="entry name" value="DYNAMIN"/>
</dbReference>
<dbReference type="InterPro" id="IPR001401">
    <property type="entry name" value="Dynamin_GTPase"/>
</dbReference>
<keyword evidence="2" id="KW-0342">GTP-binding</keyword>
<feature type="domain" description="Dynamin-type G" evidence="5">
    <location>
        <begin position="113"/>
        <end position="400"/>
    </location>
</feature>
<dbReference type="PANTHER" id="PTHR11566:SF21">
    <property type="entry name" value="DYNAMIN RELATED PROTEIN 1, ISOFORM A"/>
    <property type="match status" value="1"/>
</dbReference>
<evidence type="ECO:0000256" key="2">
    <source>
        <dbReference type="ARBA" id="ARBA00023134"/>
    </source>
</evidence>
<evidence type="ECO:0000256" key="1">
    <source>
        <dbReference type="ARBA" id="ARBA00022741"/>
    </source>
</evidence>
<gene>
    <name evidence="6" type="ORF">DNG_07284</name>
</gene>
<evidence type="ECO:0000256" key="3">
    <source>
        <dbReference type="SAM" id="MobiDB-lite"/>
    </source>
</evidence>
<dbReference type="AlphaFoldDB" id="A0AAE8N346"/>
<dbReference type="GO" id="GO:0006897">
    <property type="term" value="P:endocytosis"/>
    <property type="evidence" value="ECO:0007669"/>
    <property type="project" value="TreeGrafter"/>
</dbReference>
<dbReference type="InterPro" id="IPR022812">
    <property type="entry name" value="Dynamin"/>
</dbReference>
<dbReference type="GO" id="GO:0005739">
    <property type="term" value="C:mitochondrion"/>
    <property type="evidence" value="ECO:0007669"/>
    <property type="project" value="TreeGrafter"/>
</dbReference>
<evidence type="ECO:0000259" key="4">
    <source>
        <dbReference type="PROSITE" id="PS51388"/>
    </source>
</evidence>
<dbReference type="PANTHER" id="PTHR11566">
    <property type="entry name" value="DYNAMIN"/>
    <property type="match status" value="1"/>
</dbReference>
<evidence type="ECO:0008006" key="8">
    <source>
        <dbReference type="Google" id="ProtNLM"/>
    </source>
</evidence>
<dbReference type="Proteomes" id="UP001187682">
    <property type="component" value="Unassembled WGS sequence"/>
</dbReference>
<dbReference type="GO" id="GO:0016020">
    <property type="term" value="C:membrane"/>
    <property type="evidence" value="ECO:0007669"/>
    <property type="project" value="TreeGrafter"/>
</dbReference>
<dbReference type="PROSITE" id="PS51388">
    <property type="entry name" value="GED"/>
    <property type="match status" value="1"/>
</dbReference>
<evidence type="ECO:0000313" key="7">
    <source>
        <dbReference type="Proteomes" id="UP001187682"/>
    </source>
</evidence>
<evidence type="ECO:0000259" key="5">
    <source>
        <dbReference type="PROSITE" id="PS51718"/>
    </source>
</evidence>
<proteinExistence type="predicted"/>
<organism evidence="6 7">
    <name type="scientific">Cephalotrichum gorgonifer</name>
    <dbReference type="NCBI Taxonomy" id="2041049"/>
    <lineage>
        <taxon>Eukaryota</taxon>
        <taxon>Fungi</taxon>
        <taxon>Dikarya</taxon>
        <taxon>Ascomycota</taxon>
        <taxon>Pezizomycotina</taxon>
        <taxon>Sordariomycetes</taxon>
        <taxon>Hypocreomycetidae</taxon>
        <taxon>Microascales</taxon>
        <taxon>Microascaceae</taxon>
        <taxon>Cephalotrichum</taxon>
    </lineage>
</organism>
<reference evidence="6" key="1">
    <citation type="submission" date="2018-03" db="EMBL/GenBank/DDBJ databases">
        <authorList>
            <person name="Guldener U."/>
        </authorList>
    </citation>
    <scope>NUCLEOTIDE SEQUENCE</scope>
</reference>
<feature type="region of interest" description="Disordered" evidence="3">
    <location>
        <begin position="1"/>
        <end position="83"/>
    </location>
</feature>
<accession>A0AAE8N346</accession>
<dbReference type="SMART" id="SM00053">
    <property type="entry name" value="DYNc"/>
    <property type="match status" value="1"/>
</dbReference>
<dbReference type="Gene3D" id="3.40.50.300">
    <property type="entry name" value="P-loop containing nucleotide triphosphate hydrolases"/>
    <property type="match status" value="1"/>
</dbReference>
<dbReference type="InterPro" id="IPR030381">
    <property type="entry name" value="G_DYNAMIN_dom"/>
</dbReference>
<dbReference type="SUPFAM" id="SSF52540">
    <property type="entry name" value="P-loop containing nucleoside triphosphate hydrolases"/>
    <property type="match status" value="1"/>
</dbReference>
<keyword evidence="1" id="KW-0547">Nucleotide-binding</keyword>
<sequence>MSSPSISLRPGSVSRPESIASEHYEDAGSSNGSQGSVSDSEPTSYSFESREDSLDNDGGKATVVKKEPGEDVTPEEDPVRPKNLVVDDPFQSEENRILFEAIDFIQSSDLKHHVEIPELVVIGEQSTGKSSLLQALIDIPFPVGTGCCTRFATRVVSERTPPGTKSRVKIRIEAPQTPIPEFGEPEECPEYEFAAESLSADEFDKIIKEARIKAGGGRDSKNFSAFVLRIELSGPHRSYFNILDLPGMFSWARGGIRREEMDGVTKMVLQYIQNPKNILVCVADAVIDIDRQQIFEQVATHLGRRNGVVGVLTKCDMLRDPQQTIDVVLGNHKGADQDLDVTWFTVRNPLSTDVESHSVVEEKLFTSTPWSRLPPSSRGTTALKKKLSTLLCSALRESFPTIRASLASQLEALRVERQSLGEPKTTYRERLNWLSSLVGEYEKFVRMAFENPGRMGTAEMAVRRWATAINEDFAKYIRSHGETYRFEYEDVDPNELLQEAQTWWNRKFRGWRSVDPSLPPVPSPFRQKRTSPPRPNINPPGLGLKPVHDPKSCDEFMEVISTEINKFSTPLPGLIDPDVLKSLFWIQTERWLDIAGVYFGGTIAKVLDAARGILHEVCPPTGSTAILHQELEKLLRDMHNTAATEFISEVRSFFNKQRDMTMQTTNPNFLKNVRTWGAIRALKALDTDDLEGKNPLDAPDVLFGVVTRPRHQDLAEEIHDFTKVYYIYKRDHYIQHTTSDIVETFLQSPKGALRGLSSDYVKRLSEDEVFRLTREDRDTVKRRAVLNKDIQKRERALEMTREAEDWTIAQL</sequence>
<dbReference type="GO" id="GO:0000266">
    <property type="term" value="P:mitochondrial fission"/>
    <property type="evidence" value="ECO:0007669"/>
    <property type="project" value="TreeGrafter"/>
</dbReference>
<dbReference type="PROSITE" id="PS51718">
    <property type="entry name" value="G_DYNAMIN_2"/>
    <property type="match status" value="1"/>
</dbReference>
<evidence type="ECO:0000313" key="6">
    <source>
        <dbReference type="EMBL" id="SPO04599.1"/>
    </source>
</evidence>
<comment type="caution">
    <text evidence="6">The sequence shown here is derived from an EMBL/GenBank/DDBJ whole genome shotgun (WGS) entry which is preliminary data.</text>
</comment>
<dbReference type="InterPro" id="IPR027417">
    <property type="entry name" value="P-loop_NTPase"/>
</dbReference>
<dbReference type="Pfam" id="PF00350">
    <property type="entry name" value="Dynamin_N"/>
    <property type="match status" value="1"/>
</dbReference>
<dbReference type="InterPro" id="IPR045063">
    <property type="entry name" value="Dynamin_N"/>
</dbReference>
<name>A0AAE8N346_9PEZI</name>
<dbReference type="Pfam" id="PF01031">
    <property type="entry name" value="Dynamin_M"/>
    <property type="match status" value="1"/>
</dbReference>
<feature type="compositionally biased region" description="Low complexity" evidence="3">
    <location>
        <begin position="28"/>
        <end position="40"/>
    </location>
</feature>
<dbReference type="GO" id="GO:0048312">
    <property type="term" value="P:intracellular distribution of mitochondria"/>
    <property type="evidence" value="ECO:0007669"/>
    <property type="project" value="TreeGrafter"/>
</dbReference>
<dbReference type="EMBL" id="ONZQ02000010">
    <property type="protein sequence ID" value="SPO04599.1"/>
    <property type="molecule type" value="Genomic_DNA"/>
</dbReference>
<dbReference type="GO" id="GO:0008017">
    <property type="term" value="F:microtubule binding"/>
    <property type="evidence" value="ECO:0007669"/>
    <property type="project" value="TreeGrafter"/>
</dbReference>
<dbReference type="GO" id="GO:0003924">
    <property type="term" value="F:GTPase activity"/>
    <property type="evidence" value="ECO:0007669"/>
    <property type="project" value="InterPro"/>
</dbReference>
<dbReference type="GO" id="GO:0005525">
    <property type="term" value="F:GTP binding"/>
    <property type="evidence" value="ECO:0007669"/>
    <property type="project" value="InterPro"/>
</dbReference>
<protein>
    <recommendedName>
        <fullName evidence="8">P-loop containing nucleoside triphosphate hydrolase protein</fullName>
    </recommendedName>
</protein>
<dbReference type="GO" id="GO:0005874">
    <property type="term" value="C:microtubule"/>
    <property type="evidence" value="ECO:0007669"/>
    <property type="project" value="TreeGrafter"/>
</dbReference>